<organism evidence="1 2">
    <name type="scientific">Flavonifractor plautii</name>
    <name type="common">Fusobacterium plautii</name>
    <dbReference type="NCBI Taxonomy" id="292800"/>
    <lineage>
        <taxon>Bacteria</taxon>
        <taxon>Bacillati</taxon>
        <taxon>Bacillota</taxon>
        <taxon>Clostridia</taxon>
        <taxon>Eubacteriales</taxon>
        <taxon>Oscillospiraceae</taxon>
        <taxon>Flavonifractor</taxon>
    </lineage>
</organism>
<dbReference type="RefSeq" id="WP_172697409.1">
    <property type="nucleotide sequence ID" value="NZ_WKPR01000004.1"/>
</dbReference>
<sequence>MDDSKALGILRTIAPEFKAVSDDEAQQFLALSAPLVSRKKFGELYDQAVALLAAHRMKLAGYGISVVGGSASSGGATAGFTLASVGEGSANASFNTANINTASDSWYALTPYGLEFLNLRRLRVMPITSGGER</sequence>
<protein>
    <submittedName>
        <fullName evidence="1">DUF4054 domain-containing protein</fullName>
    </submittedName>
</protein>
<gene>
    <name evidence="1" type="ORF">GKE97_05895</name>
</gene>
<name>A0A6I2QXG2_FLAPL</name>
<dbReference type="AlphaFoldDB" id="A0A6I2QXG2"/>
<dbReference type="Proteomes" id="UP000434475">
    <property type="component" value="Unassembled WGS sequence"/>
</dbReference>
<comment type="caution">
    <text evidence="1">The sequence shown here is derived from an EMBL/GenBank/DDBJ whole genome shotgun (WGS) entry which is preliminary data.</text>
</comment>
<evidence type="ECO:0000313" key="2">
    <source>
        <dbReference type="Proteomes" id="UP000434475"/>
    </source>
</evidence>
<reference evidence="1 2" key="1">
    <citation type="journal article" date="2019" name="Nat. Med.">
        <title>A library of human gut bacterial isolates paired with longitudinal multiomics data enables mechanistic microbiome research.</title>
        <authorList>
            <person name="Poyet M."/>
            <person name="Groussin M."/>
            <person name="Gibbons S.M."/>
            <person name="Avila-Pacheco J."/>
            <person name="Jiang X."/>
            <person name="Kearney S.M."/>
            <person name="Perrotta A.R."/>
            <person name="Berdy B."/>
            <person name="Zhao S."/>
            <person name="Lieberman T.D."/>
            <person name="Swanson P.K."/>
            <person name="Smith M."/>
            <person name="Roesemann S."/>
            <person name="Alexander J.E."/>
            <person name="Rich S.A."/>
            <person name="Livny J."/>
            <person name="Vlamakis H."/>
            <person name="Clish C."/>
            <person name="Bullock K."/>
            <person name="Deik A."/>
            <person name="Scott J."/>
            <person name="Pierce K.A."/>
            <person name="Xavier R.J."/>
            <person name="Alm E.J."/>
        </authorList>
    </citation>
    <scope>NUCLEOTIDE SEQUENCE [LARGE SCALE GENOMIC DNA]</scope>
    <source>
        <strain evidence="1 2">BIOML-A2</strain>
    </source>
</reference>
<dbReference type="InterPro" id="IPR025127">
    <property type="entry name" value="DUF4054"/>
</dbReference>
<proteinExistence type="predicted"/>
<dbReference type="Pfam" id="PF13262">
    <property type="entry name" value="DUF4054"/>
    <property type="match status" value="1"/>
</dbReference>
<dbReference type="EMBL" id="WKPR01000004">
    <property type="protein sequence ID" value="MSB19048.1"/>
    <property type="molecule type" value="Genomic_DNA"/>
</dbReference>
<accession>A0A6I2QXG2</accession>
<evidence type="ECO:0000313" key="1">
    <source>
        <dbReference type="EMBL" id="MSB19048.1"/>
    </source>
</evidence>